<dbReference type="Proteomes" id="UP000077339">
    <property type="component" value="Unassembled WGS sequence"/>
</dbReference>
<dbReference type="SUPFAM" id="SSF52833">
    <property type="entry name" value="Thioredoxin-like"/>
    <property type="match status" value="1"/>
</dbReference>
<reference evidence="1 2" key="1">
    <citation type="submission" date="2014-02" db="EMBL/GenBank/DDBJ databases">
        <title>Kosmotoga genome sequencing.</title>
        <authorList>
            <person name="Pollo S.M."/>
            <person name="Charchuk R."/>
            <person name="Nesbo C.L."/>
        </authorList>
    </citation>
    <scope>NUCLEOTIDE SEQUENCE [LARGE SCALE GENOMIC DNA]</scope>
    <source>
        <strain evidence="1 2">S304</strain>
    </source>
</reference>
<dbReference type="STRING" id="1453497.AT15_04185"/>
<name>A0A176JYP3_9BACT</name>
<dbReference type="AlphaFoldDB" id="A0A176JYP3"/>
<dbReference type="CDD" id="cd02980">
    <property type="entry name" value="TRX_Fd_family"/>
    <property type="match status" value="1"/>
</dbReference>
<organism evidence="1 2">
    <name type="scientific">Kosmotoga arenicorallina S304</name>
    <dbReference type="NCBI Taxonomy" id="1453497"/>
    <lineage>
        <taxon>Bacteria</taxon>
        <taxon>Thermotogati</taxon>
        <taxon>Thermotogota</taxon>
        <taxon>Thermotogae</taxon>
        <taxon>Kosmotogales</taxon>
        <taxon>Kosmotogaceae</taxon>
        <taxon>Kosmotoga</taxon>
    </lineage>
</organism>
<dbReference type="InterPro" id="IPR036249">
    <property type="entry name" value="Thioredoxin-like_sf"/>
</dbReference>
<dbReference type="EMBL" id="JFHK01000021">
    <property type="protein sequence ID" value="OAA29004.1"/>
    <property type="molecule type" value="Genomic_DNA"/>
</dbReference>
<evidence type="ECO:0000313" key="1">
    <source>
        <dbReference type="EMBL" id="OAA29004.1"/>
    </source>
</evidence>
<comment type="caution">
    <text evidence="1">The sequence shown here is derived from an EMBL/GenBank/DDBJ whole genome shotgun (WGS) entry which is preliminary data.</text>
</comment>
<gene>
    <name evidence="1" type="ORF">AT15_04185</name>
</gene>
<proteinExistence type="predicted"/>
<evidence type="ECO:0008006" key="3">
    <source>
        <dbReference type="Google" id="ProtNLM"/>
    </source>
</evidence>
<keyword evidence="2" id="KW-1185">Reference proteome</keyword>
<protein>
    <recommendedName>
        <fullName evidence="3">DUF1450 domain-containing protein</fullName>
    </recommendedName>
</protein>
<sequence length="72" mass="8194">MKIKICAQRESCCYEKGVEAYNIVKEKFPDIEIFKSDCLGVCKAVVAEIDGEIYSELTTESLIELIEDKLKE</sequence>
<dbReference type="RefSeq" id="WP_068348430.1">
    <property type="nucleotide sequence ID" value="NZ_JFHK01000021.1"/>
</dbReference>
<accession>A0A176JYP3</accession>
<dbReference type="OrthoDB" id="2972571at2"/>
<dbReference type="PATRIC" id="fig|1453497.3.peg.832"/>
<evidence type="ECO:0000313" key="2">
    <source>
        <dbReference type="Proteomes" id="UP000077339"/>
    </source>
</evidence>